<proteinExistence type="predicted"/>
<dbReference type="PANTHER" id="PTHR43857:SF1">
    <property type="entry name" value="YJGH FAMILY PROTEIN"/>
    <property type="match status" value="1"/>
</dbReference>
<feature type="chain" id="PRO_5026662560" description="2-iminobutanoate/2-iminopropanoate deaminase" evidence="1">
    <location>
        <begin position="21"/>
        <end position="156"/>
    </location>
</feature>
<dbReference type="SUPFAM" id="SSF55298">
    <property type="entry name" value="YjgF-like"/>
    <property type="match status" value="1"/>
</dbReference>
<dbReference type="InterPro" id="IPR006175">
    <property type="entry name" value="YjgF/YER057c/UK114"/>
</dbReference>
<gene>
    <name evidence="2" type="ORF">FLA105534_00572</name>
</gene>
<evidence type="ECO:0000313" key="3">
    <source>
        <dbReference type="Proteomes" id="UP000479938"/>
    </source>
</evidence>
<organism evidence="2 3">
    <name type="scientific">Flavobacterium bizetiae</name>
    <dbReference type="NCBI Taxonomy" id="2704140"/>
    <lineage>
        <taxon>Bacteria</taxon>
        <taxon>Pseudomonadati</taxon>
        <taxon>Bacteroidota</taxon>
        <taxon>Flavobacteriia</taxon>
        <taxon>Flavobacteriales</taxon>
        <taxon>Flavobacteriaceae</taxon>
        <taxon>Flavobacterium</taxon>
    </lineage>
</organism>
<dbReference type="InterPro" id="IPR035959">
    <property type="entry name" value="RutC-like_sf"/>
</dbReference>
<evidence type="ECO:0000313" key="2">
    <source>
        <dbReference type="EMBL" id="CAA9195274.1"/>
    </source>
</evidence>
<dbReference type="PANTHER" id="PTHR43857">
    <property type="entry name" value="BLR7761 PROTEIN"/>
    <property type="match status" value="1"/>
</dbReference>
<dbReference type="Gene3D" id="3.30.1330.40">
    <property type="entry name" value="RutC-like"/>
    <property type="match status" value="1"/>
</dbReference>
<keyword evidence="1" id="KW-0732">Signal</keyword>
<evidence type="ECO:0000256" key="1">
    <source>
        <dbReference type="SAM" id="SignalP"/>
    </source>
</evidence>
<dbReference type="AlphaFoldDB" id="A0A6J4G934"/>
<dbReference type="Proteomes" id="UP000479938">
    <property type="component" value="Unassembled WGS sequence"/>
</dbReference>
<dbReference type="EMBL" id="CADCSU010000036">
    <property type="protein sequence ID" value="CAA9195274.1"/>
    <property type="molecule type" value="Genomic_DNA"/>
</dbReference>
<evidence type="ECO:0008006" key="4">
    <source>
        <dbReference type="Google" id="ProtNLM"/>
    </source>
</evidence>
<sequence length="156" mass="17766">MKKTANLLVLLLFTAMPLWAQTKKGKQMEKRIINPWEWQNQRSYAQAVEVKNPEGTLYVSGQTAISADGISSNENMESQIKLALKNLEQVITEAGYECKGIVRLNIYTTATDELWPHFNLIQDWVTKHNVQQATTLLEVKSLFETLKVELEATVVK</sequence>
<accession>A0A6J4G934</accession>
<reference evidence="2 3" key="1">
    <citation type="submission" date="2020-02" db="EMBL/GenBank/DDBJ databases">
        <authorList>
            <person name="Criscuolo A."/>
        </authorList>
    </citation>
    <scope>NUCLEOTIDE SEQUENCE [LARGE SCALE GENOMIC DNA]</scope>
    <source>
        <strain evidence="2">CIP105534</strain>
    </source>
</reference>
<protein>
    <recommendedName>
        <fullName evidence="4">2-iminobutanoate/2-iminopropanoate deaminase</fullName>
    </recommendedName>
</protein>
<dbReference type="CDD" id="cd00448">
    <property type="entry name" value="YjgF_YER057c_UK114_family"/>
    <property type="match status" value="1"/>
</dbReference>
<dbReference type="Pfam" id="PF01042">
    <property type="entry name" value="Ribonuc_L-PSP"/>
    <property type="match status" value="1"/>
</dbReference>
<feature type="signal peptide" evidence="1">
    <location>
        <begin position="1"/>
        <end position="20"/>
    </location>
</feature>
<keyword evidence="3" id="KW-1185">Reference proteome</keyword>
<name>A0A6J4G934_9FLAO</name>